<dbReference type="PANTHER" id="PTHR15204:SF0">
    <property type="entry name" value="LARGE PROLINE-RICH PROTEIN BAG6"/>
    <property type="match status" value="1"/>
</dbReference>
<feature type="domain" description="Ubiquitin-like" evidence="2">
    <location>
        <begin position="20"/>
        <end position="95"/>
    </location>
</feature>
<dbReference type="PRINTS" id="PR00348">
    <property type="entry name" value="UBIQUITIN"/>
</dbReference>
<evidence type="ECO:0000313" key="3">
    <source>
        <dbReference type="EMBL" id="KAG2640132.1"/>
    </source>
</evidence>
<reference evidence="3 4" key="1">
    <citation type="submission" date="2020-05" db="EMBL/GenBank/DDBJ databases">
        <title>WGS assembly of Panicum virgatum.</title>
        <authorList>
            <person name="Lovell J.T."/>
            <person name="Jenkins J."/>
            <person name="Shu S."/>
            <person name="Juenger T.E."/>
            <person name="Schmutz J."/>
        </authorList>
    </citation>
    <scope>NUCLEOTIDE SEQUENCE [LARGE SCALE GENOMIC DNA]</scope>
    <source>
        <strain evidence="4">cv. AP13</strain>
    </source>
</reference>
<feature type="region of interest" description="Disordered" evidence="1">
    <location>
        <begin position="553"/>
        <end position="585"/>
    </location>
</feature>
<dbReference type="Gene3D" id="3.10.20.90">
    <property type="entry name" value="Phosphatidylinositol 3-kinase Catalytic Subunit, Chain A, domain 1"/>
    <property type="match status" value="1"/>
</dbReference>
<dbReference type="FunFam" id="3.10.20.90:FF:000154">
    <property type="entry name" value="Large proline-rich protein BAG6"/>
    <property type="match status" value="1"/>
</dbReference>
<keyword evidence="4" id="KW-1185">Reference proteome</keyword>
<feature type="region of interest" description="Disordered" evidence="1">
    <location>
        <begin position="205"/>
        <end position="231"/>
    </location>
</feature>
<dbReference type="InterPro" id="IPR019956">
    <property type="entry name" value="Ubiquitin_dom"/>
</dbReference>
<sequence>MGSTSDVQMQHCPEDSETTIEIKIKTLDSQTYNLRVNKCVPVPLLKEKIATVTGILSEQQRLICRGRVLKDDELLSAYHVEDGHTLHLVVRQPGQSAPSGNAATEANQSNSGRRRGPTMARSVVLEAVNVDPASSELPAFVAQILQSVLGTISAQSSGVPASSDTRPSEPTQSSIPNTVIPDALTTMSQYIEFMRDSFRREGFNHDGQAEGNVENRTAGSTRVGGTQNQECQPESASTLGLHTASLLAETMQSTRQIVVEQAGAMLSQLSAQLGGLQNVTDPATRRDLQSSAFRSGSLLHNLGSLLLELGRTTMLLRINPVSSEAVVNSGPALYISPSGPNPLMVQPVPFFPGRSVQMGTLFSSLSSQGSVLHPRDVDIHARSGGSVPVASTNPSEPVGAQAQQHGNRTGDASHGNIGEASAGLAGGTPFSVESGVRLLPLRTVVAMPAGISRAPSGSSSGGFGFIYPLITRVRQRANTSGSDERNGQSPNEPARSNTHPNQQSIPQSTQAHQAGNLGSPIDVNVGNGSETSPGQQNGLVTLSHIMDILGSMLPGENVRGNSSNQQAPMASTEQEDGRNHATTHVSGASEEALHFASMVRQIMPFISQVETQNQSAPLDSSSTRSQAASGSANRARDGPSDSTSSHQHNRDQIDEPNSKRQRTSD</sequence>
<dbReference type="Pfam" id="PF00240">
    <property type="entry name" value="ubiquitin"/>
    <property type="match status" value="1"/>
</dbReference>
<evidence type="ECO:0000259" key="2">
    <source>
        <dbReference type="PROSITE" id="PS50053"/>
    </source>
</evidence>
<proteinExistence type="predicted"/>
<dbReference type="InterPro" id="IPR029071">
    <property type="entry name" value="Ubiquitin-like_domsf"/>
</dbReference>
<feature type="compositionally biased region" description="Polar residues" evidence="1">
    <location>
        <begin position="476"/>
        <end position="513"/>
    </location>
</feature>
<evidence type="ECO:0000313" key="4">
    <source>
        <dbReference type="Proteomes" id="UP000823388"/>
    </source>
</evidence>
<gene>
    <name evidence="3" type="ORF">PVAP13_2KG071832</name>
</gene>
<feature type="compositionally biased region" description="Low complexity" evidence="1">
    <location>
        <begin position="620"/>
        <end position="632"/>
    </location>
</feature>
<dbReference type="GO" id="GO:0036503">
    <property type="term" value="P:ERAD pathway"/>
    <property type="evidence" value="ECO:0007669"/>
    <property type="project" value="TreeGrafter"/>
</dbReference>
<evidence type="ECO:0000256" key="1">
    <source>
        <dbReference type="SAM" id="MobiDB-lite"/>
    </source>
</evidence>
<feature type="compositionally biased region" description="Polar residues" evidence="1">
    <location>
        <begin position="610"/>
        <end position="619"/>
    </location>
</feature>
<name>A0A8T0VVJ0_PANVG</name>
<dbReference type="InterPro" id="IPR000626">
    <property type="entry name" value="Ubiquitin-like_dom"/>
</dbReference>
<comment type="caution">
    <text evidence="3">The sequence shown here is derived from an EMBL/GenBank/DDBJ whole genome shotgun (WGS) entry which is preliminary data.</text>
</comment>
<dbReference type="EMBL" id="CM029039">
    <property type="protein sequence ID" value="KAG2640132.1"/>
    <property type="molecule type" value="Genomic_DNA"/>
</dbReference>
<feature type="region of interest" description="Disordered" evidence="1">
    <location>
        <begin position="381"/>
        <end position="421"/>
    </location>
</feature>
<feature type="compositionally biased region" description="Polar residues" evidence="1">
    <location>
        <begin position="389"/>
        <end position="407"/>
    </location>
</feature>
<feature type="region of interest" description="Disordered" evidence="1">
    <location>
        <begin position="93"/>
        <end position="117"/>
    </location>
</feature>
<organism evidence="3 4">
    <name type="scientific">Panicum virgatum</name>
    <name type="common">Blackwell switchgrass</name>
    <dbReference type="NCBI Taxonomy" id="38727"/>
    <lineage>
        <taxon>Eukaryota</taxon>
        <taxon>Viridiplantae</taxon>
        <taxon>Streptophyta</taxon>
        <taxon>Embryophyta</taxon>
        <taxon>Tracheophyta</taxon>
        <taxon>Spermatophyta</taxon>
        <taxon>Magnoliopsida</taxon>
        <taxon>Liliopsida</taxon>
        <taxon>Poales</taxon>
        <taxon>Poaceae</taxon>
        <taxon>PACMAD clade</taxon>
        <taxon>Panicoideae</taxon>
        <taxon>Panicodae</taxon>
        <taxon>Paniceae</taxon>
        <taxon>Panicinae</taxon>
        <taxon>Panicum</taxon>
        <taxon>Panicum sect. Hiantes</taxon>
    </lineage>
</organism>
<dbReference type="GO" id="GO:0031593">
    <property type="term" value="F:polyubiquitin modification-dependent protein binding"/>
    <property type="evidence" value="ECO:0007669"/>
    <property type="project" value="TreeGrafter"/>
</dbReference>
<feature type="compositionally biased region" description="Polar residues" evidence="1">
    <location>
        <begin position="526"/>
        <end position="537"/>
    </location>
</feature>
<accession>A0A8T0VVJ0</accession>
<feature type="compositionally biased region" description="Polar residues" evidence="1">
    <location>
        <begin position="559"/>
        <end position="572"/>
    </location>
</feature>
<feature type="region of interest" description="Disordered" evidence="1">
    <location>
        <begin position="476"/>
        <end position="537"/>
    </location>
</feature>
<feature type="compositionally biased region" description="Polar residues" evidence="1">
    <location>
        <begin position="155"/>
        <end position="177"/>
    </location>
</feature>
<dbReference type="PROSITE" id="PS50053">
    <property type="entry name" value="UBIQUITIN_2"/>
    <property type="match status" value="1"/>
</dbReference>
<dbReference type="PANTHER" id="PTHR15204">
    <property type="entry name" value="LARGE PROLINE-RICH PROTEIN BAG6"/>
    <property type="match status" value="1"/>
</dbReference>
<feature type="region of interest" description="Disordered" evidence="1">
    <location>
        <begin position="610"/>
        <end position="665"/>
    </location>
</feature>
<feature type="compositionally biased region" description="Basic and acidic residues" evidence="1">
    <location>
        <begin position="648"/>
        <end position="665"/>
    </location>
</feature>
<dbReference type="GO" id="GO:0071818">
    <property type="term" value="C:BAT3 complex"/>
    <property type="evidence" value="ECO:0007669"/>
    <property type="project" value="TreeGrafter"/>
</dbReference>
<protein>
    <recommendedName>
        <fullName evidence="2">Ubiquitin-like domain-containing protein</fullName>
    </recommendedName>
</protein>
<dbReference type="AlphaFoldDB" id="A0A8T0VVJ0"/>
<dbReference type="SUPFAM" id="SSF54236">
    <property type="entry name" value="Ubiquitin-like"/>
    <property type="match status" value="1"/>
</dbReference>
<dbReference type="SMART" id="SM00213">
    <property type="entry name" value="UBQ"/>
    <property type="match status" value="1"/>
</dbReference>
<feature type="region of interest" description="Disordered" evidence="1">
    <location>
        <begin position="155"/>
        <end position="178"/>
    </location>
</feature>
<feature type="compositionally biased region" description="Polar residues" evidence="1">
    <location>
        <begin position="93"/>
        <end position="111"/>
    </location>
</feature>
<feature type="compositionally biased region" description="Polar residues" evidence="1">
    <location>
        <begin position="214"/>
        <end position="231"/>
    </location>
</feature>
<dbReference type="Proteomes" id="UP000823388">
    <property type="component" value="Chromosome 2K"/>
</dbReference>
<dbReference type="GO" id="GO:0051787">
    <property type="term" value="F:misfolded protein binding"/>
    <property type="evidence" value="ECO:0007669"/>
    <property type="project" value="TreeGrafter"/>
</dbReference>